<dbReference type="STRING" id="1385515.GCA_000423325_00861"/>
<proteinExistence type="predicted"/>
<gene>
    <name evidence="2" type="ORF">N791_13070</name>
</gene>
<accession>A0A0A0M7G0</accession>
<sequence>MTAFAGTLLAAALLLPAVAWVPSAGAQVRQCQGPAGDTVFTDRSCDDVGAVAAVPGATVTDRRILNGCARNVRELVWEVSTAIDRGDVNRLAGVYHWTGISGSSGNSIMERLQGVVARPLLHVTPVVHRPPPRAWSVLDDGRRPEAAAPVALQLDQLHPDGGSSRTTFDLREHFGCVWLAG</sequence>
<feature type="chain" id="PRO_5001973453" description="DUF4124 domain-containing protein" evidence="1">
    <location>
        <begin position="27"/>
        <end position="181"/>
    </location>
</feature>
<evidence type="ECO:0000313" key="2">
    <source>
        <dbReference type="EMBL" id="KGO98923.1"/>
    </source>
</evidence>
<keyword evidence="1" id="KW-0732">Signal</keyword>
<protein>
    <recommendedName>
        <fullName evidence="4">DUF4124 domain-containing protein</fullName>
    </recommendedName>
</protein>
<dbReference type="AlphaFoldDB" id="A0A0A0M7G0"/>
<evidence type="ECO:0000313" key="3">
    <source>
        <dbReference type="Proteomes" id="UP000030003"/>
    </source>
</evidence>
<evidence type="ECO:0008006" key="4">
    <source>
        <dbReference type="Google" id="ProtNLM"/>
    </source>
</evidence>
<dbReference type="EMBL" id="AVBH01000041">
    <property type="protein sequence ID" value="KGO98923.1"/>
    <property type="molecule type" value="Genomic_DNA"/>
</dbReference>
<name>A0A0A0M7G0_9GAMM</name>
<feature type="signal peptide" evidence="1">
    <location>
        <begin position="1"/>
        <end position="26"/>
    </location>
</feature>
<dbReference type="Proteomes" id="UP000030003">
    <property type="component" value="Unassembled WGS sequence"/>
</dbReference>
<evidence type="ECO:0000256" key="1">
    <source>
        <dbReference type="SAM" id="SignalP"/>
    </source>
</evidence>
<reference evidence="2 3" key="1">
    <citation type="submission" date="2013-08" db="EMBL/GenBank/DDBJ databases">
        <title>Genomic analysis of Lysobacter defluvii.</title>
        <authorList>
            <person name="Wang Q."/>
            <person name="Wang G."/>
        </authorList>
    </citation>
    <scope>NUCLEOTIDE SEQUENCE [LARGE SCALE GENOMIC DNA]</scope>
    <source>
        <strain evidence="2 3">IMMIB APB-9</strain>
    </source>
</reference>
<organism evidence="2 3">
    <name type="scientific">Lysobacter defluvii IMMIB APB-9 = DSM 18482</name>
    <dbReference type="NCBI Taxonomy" id="1385515"/>
    <lineage>
        <taxon>Bacteria</taxon>
        <taxon>Pseudomonadati</taxon>
        <taxon>Pseudomonadota</taxon>
        <taxon>Gammaproteobacteria</taxon>
        <taxon>Lysobacterales</taxon>
        <taxon>Lysobacteraceae</taxon>
        <taxon>Novilysobacter</taxon>
    </lineage>
</organism>
<comment type="caution">
    <text evidence="2">The sequence shown here is derived from an EMBL/GenBank/DDBJ whole genome shotgun (WGS) entry which is preliminary data.</text>
</comment>
<keyword evidence="3" id="KW-1185">Reference proteome</keyword>